<evidence type="ECO:0000313" key="2">
    <source>
        <dbReference type="EMBL" id="KAL1835753.1"/>
    </source>
</evidence>
<evidence type="ECO:0000313" key="3">
    <source>
        <dbReference type="Proteomes" id="UP001586593"/>
    </source>
</evidence>
<keyword evidence="3" id="KW-1185">Reference proteome</keyword>
<organism evidence="2 3">
    <name type="scientific">Phialemonium thermophilum</name>
    <dbReference type="NCBI Taxonomy" id="223376"/>
    <lineage>
        <taxon>Eukaryota</taxon>
        <taxon>Fungi</taxon>
        <taxon>Dikarya</taxon>
        <taxon>Ascomycota</taxon>
        <taxon>Pezizomycotina</taxon>
        <taxon>Sordariomycetes</taxon>
        <taxon>Sordariomycetidae</taxon>
        <taxon>Cephalothecales</taxon>
        <taxon>Cephalothecaceae</taxon>
        <taxon>Phialemonium</taxon>
    </lineage>
</organism>
<dbReference type="Proteomes" id="UP001586593">
    <property type="component" value="Unassembled WGS sequence"/>
</dbReference>
<reference evidence="2 3" key="1">
    <citation type="journal article" date="2024" name="Commun. Biol.">
        <title>Comparative genomic analysis of thermophilic fungi reveals convergent evolutionary adaptations and gene losses.</title>
        <authorList>
            <person name="Steindorff A.S."/>
            <person name="Aguilar-Pontes M.V."/>
            <person name="Robinson A.J."/>
            <person name="Andreopoulos B."/>
            <person name="LaButti K."/>
            <person name="Kuo A."/>
            <person name="Mondo S."/>
            <person name="Riley R."/>
            <person name="Otillar R."/>
            <person name="Haridas S."/>
            <person name="Lipzen A."/>
            <person name="Grimwood J."/>
            <person name="Schmutz J."/>
            <person name="Clum A."/>
            <person name="Reid I.D."/>
            <person name="Moisan M.C."/>
            <person name="Butler G."/>
            <person name="Nguyen T.T.M."/>
            <person name="Dewar K."/>
            <person name="Conant G."/>
            <person name="Drula E."/>
            <person name="Henrissat B."/>
            <person name="Hansel C."/>
            <person name="Singer S."/>
            <person name="Hutchinson M.I."/>
            <person name="de Vries R.P."/>
            <person name="Natvig D.O."/>
            <person name="Powell A.J."/>
            <person name="Tsang A."/>
            <person name="Grigoriev I.V."/>
        </authorList>
    </citation>
    <scope>NUCLEOTIDE SEQUENCE [LARGE SCALE GENOMIC DNA]</scope>
    <source>
        <strain evidence="2 3">ATCC 24622</strain>
    </source>
</reference>
<feature type="compositionally biased region" description="Low complexity" evidence="1">
    <location>
        <begin position="66"/>
        <end position="88"/>
    </location>
</feature>
<evidence type="ECO:0000256" key="1">
    <source>
        <dbReference type="SAM" id="MobiDB-lite"/>
    </source>
</evidence>
<dbReference type="EMBL" id="JAZHXJ010003014">
    <property type="protein sequence ID" value="KAL1835753.1"/>
    <property type="molecule type" value="Genomic_DNA"/>
</dbReference>
<name>A0ABR3V1U9_9PEZI</name>
<gene>
    <name evidence="2" type="ORF">VTK73DRAFT_5425</name>
</gene>
<proteinExistence type="predicted"/>
<comment type="caution">
    <text evidence="2">The sequence shown here is derived from an EMBL/GenBank/DDBJ whole genome shotgun (WGS) entry which is preliminary data.</text>
</comment>
<protein>
    <submittedName>
        <fullName evidence="2">Uncharacterized protein</fullName>
    </submittedName>
</protein>
<feature type="region of interest" description="Disordered" evidence="1">
    <location>
        <begin position="41"/>
        <end position="88"/>
    </location>
</feature>
<accession>A0ABR3V1U9</accession>
<sequence length="231" mass="25846">MARACCGGDGGAHFFDATLQLKHLGAYYRLMRQSRAAVQVYGPAGDEREERTQSGSGDDAEEGKGDASAAEAPASAGTGSDEDGSSASADDVFGRVKCLWTSELLPSDAVVRRLGYDRVLFIIYLFIFGYTRVERETTSGKDSVSLVGSTRDENKGRVRLGRVDDIQVDRKEHLRAASCYRVQFHEFEENREKTVLHSTSLRRIKSKTVECHEFEESREQNYGKFYKFERS</sequence>